<dbReference type="InterPro" id="IPR001119">
    <property type="entry name" value="SLH_dom"/>
</dbReference>
<dbReference type="SUPFAM" id="SSF82171">
    <property type="entry name" value="DPP6 N-terminal domain-like"/>
    <property type="match status" value="1"/>
</dbReference>
<dbReference type="PANTHER" id="PTHR22870">
    <property type="entry name" value="REGULATOR OF CHROMOSOME CONDENSATION"/>
    <property type="match status" value="1"/>
</dbReference>
<dbReference type="OrthoDB" id="27389at2"/>
<accession>A0A1I2DLX6</accession>
<dbReference type="PRINTS" id="PR00633">
    <property type="entry name" value="RCCNDNSATION"/>
</dbReference>
<sequence>MLFIQSRKMVYPFLILVLLMGLLTPYGQSTAYAAQEGMRSVKGVQIAAGANHSVMLKADGTVVAWGLNSVGQANVPRGLANVISVAAGSEHSLALKADGTVVGWGNNSVGETTVPNELAAGGVTAIAAGGGSSLALKSDGTVVAWGDNQYGHLNVPPAAETEVVSIAAGKEFSLVLKSDGTVVAWGQSGATNVPAGLSNVVSIAAGSIFAMALKADGTIVAWGNNASGQTIIPTGAADGEVVSISASRSTAMALKADGTVVAWGGNDTGQTDVPAGLNDVVAIASGWFHSLALKADGTVVAWGSNNNRQKDVPAGHASPIKGSRIAAGGSHTLALKSNGTLSAWGDNGNGQSAIPVGLGSVESIAGGANHSLALKSDGTVAAWGSNSNGQSAVPAGLDNVASIAAGANHSLALKSDGTVTAWGSNTYGESTVPIGLDEVIAIAGGEFHSLALQSDHTVVAWGRNNYGQSTVPAGLDQVVSIAAGDSHSLALKLDGTVVAWGNNNSGQRTVPAGLENVVSIAAGAEHSLALKADGTVVAWGSNASGQINVPAGLDNVVSIAAGAEHSLALKADGSVIAWGNDDFGQSTVPGKLIDLKLQEGDFTEAFDVTVTSYTYYYDGQSLSSAHITPTMTDPDQILVYVNNQSITSGSAATINLAGATTDTVIPVRVEPYFFPNQKYTITLEIDSTPPEVEFSTNGGLMPATSASSKVTVSDTQSGVEPSSLLLYAWTQGTAVPTGGWTAFSNEDTLSQTNVDGDWYLHIRALDKVGNVVDAVSNPFVLDNTAPTVTVSSSASQTVNAAFPVTITFNESVIGFTVDDLAVVNGTASNLVSVGASTYTATITPLTSGQAVTVSIGAGAAANAAGLDNTASNTLSLLYNTAKPVVAFSGFTDQQSFVVPPAQVSVTVSESVYWINGGAPLTSANAQPLISMSKDGQAFSSYTTSFDESLLTYTLTFNGTLNNGLYRVNAAGGEVENEYGNALDAATASFSVVSAATSPSVTRSSNANLAYLNVFAGGKAVELSPLFTPGTTEYITKTNAKEVELQLAPAHAMAAVKLLGEHIGKTTNVPLVRGENVFAITVQAEDGTIKTYTLKINRISDNGNTGSACTFEDIKNHWAASKICEAAGLGIVDGMSTGTFGPNGYVTRTEFAVMLLRTLQIPISNESIAMSFSDKDSIPAWAQQAIQTAVAEGILEGYSDGTLRPQQTVNRAEMAAMVSRAMKWEIDSQEGASFTDAANIPAWAKAHVHNARVNGLIEGREGNRFVPAGLTTRAEATVVLLRLWNILY</sequence>
<dbReference type="Pfam" id="PF00395">
    <property type="entry name" value="SLH"/>
    <property type="match status" value="3"/>
</dbReference>
<dbReference type="InterPro" id="IPR000408">
    <property type="entry name" value="Reg_chr_condens"/>
</dbReference>
<dbReference type="EMBL" id="FONN01000007">
    <property type="protein sequence ID" value="SFE81662.1"/>
    <property type="molecule type" value="Genomic_DNA"/>
</dbReference>
<reference evidence="4" key="1">
    <citation type="submission" date="2016-10" db="EMBL/GenBank/DDBJ databases">
        <authorList>
            <person name="Varghese N."/>
            <person name="Submissions S."/>
        </authorList>
    </citation>
    <scope>NUCLEOTIDE SEQUENCE [LARGE SCALE GENOMIC DNA]</scope>
    <source>
        <strain evidence="4">CGMCC 1.10223</strain>
    </source>
</reference>
<dbReference type="SUPFAM" id="SSF50985">
    <property type="entry name" value="RCC1/BLIP-II"/>
    <property type="match status" value="2"/>
</dbReference>
<evidence type="ECO:0000256" key="1">
    <source>
        <dbReference type="ARBA" id="ARBA00022737"/>
    </source>
</evidence>
<keyword evidence="4" id="KW-1185">Reference proteome</keyword>
<proteinExistence type="predicted"/>
<feature type="domain" description="SLH" evidence="2">
    <location>
        <begin position="1168"/>
        <end position="1231"/>
    </location>
</feature>
<feature type="domain" description="SLH" evidence="2">
    <location>
        <begin position="1105"/>
        <end position="1166"/>
    </location>
</feature>
<dbReference type="PROSITE" id="PS00626">
    <property type="entry name" value="RCC1_2"/>
    <property type="match status" value="10"/>
</dbReference>
<dbReference type="Pfam" id="PF13540">
    <property type="entry name" value="RCC1_2"/>
    <property type="match status" value="14"/>
</dbReference>
<dbReference type="PANTHER" id="PTHR22870:SF408">
    <property type="entry name" value="OS09G0560450 PROTEIN"/>
    <property type="match status" value="1"/>
</dbReference>
<evidence type="ECO:0000313" key="3">
    <source>
        <dbReference type="EMBL" id="SFE81662.1"/>
    </source>
</evidence>
<dbReference type="PROSITE" id="PS51272">
    <property type="entry name" value="SLH"/>
    <property type="match status" value="3"/>
</dbReference>
<dbReference type="RefSeq" id="WP_052737126.1">
    <property type="nucleotide sequence ID" value="NZ_FONN01000007.1"/>
</dbReference>
<dbReference type="InterPro" id="IPR051210">
    <property type="entry name" value="Ub_ligase/GEF_domain"/>
</dbReference>
<evidence type="ECO:0000259" key="2">
    <source>
        <dbReference type="PROSITE" id="PS51272"/>
    </source>
</evidence>
<dbReference type="InterPro" id="IPR009091">
    <property type="entry name" value="RCC1/BLIP-II"/>
</dbReference>
<protein>
    <submittedName>
        <fullName evidence="3">Alpha-tubulin suppressor</fullName>
    </submittedName>
</protein>
<organism evidence="3 4">
    <name type="scientific">Paenibacillus algorifonticola</name>
    <dbReference type="NCBI Taxonomy" id="684063"/>
    <lineage>
        <taxon>Bacteria</taxon>
        <taxon>Bacillati</taxon>
        <taxon>Bacillota</taxon>
        <taxon>Bacilli</taxon>
        <taxon>Bacillales</taxon>
        <taxon>Paenibacillaceae</taxon>
        <taxon>Paenibacillus</taxon>
    </lineage>
</organism>
<dbReference type="InterPro" id="IPR025883">
    <property type="entry name" value="Cadherin-like_domain"/>
</dbReference>
<evidence type="ECO:0000313" key="4">
    <source>
        <dbReference type="Proteomes" id="UP000183410"/>
    </source>
</evidence>
<dbReference type="Pfam" id="PF12733">
    <property type="entry name" value="Cadherin-like"/>
    <property type="match status" value="1"/>
</dbReference>
<dbReference type="InterPro" id="IPR044048">
    <property type="entry name" value="Big_12"/>
</dbReference>
<dbReference type="Proteomes" id="UP000183410">
    <property type="component" value="Unassembled WGS sequence"/>
</dbReference>
<gene>
    <name evidence="3" type="ORF">SAMN04487969_10797</name>
</gene>
<name>A0A1I2DLX6_9BACL</name>
<dbReference type="Gene3D" id="2.130.10.30">
    <property type="entry name" value="Regulator of chromosome condensation 1/beta-lactamase-inhibitor protein II"/>
    <property type="match status" value="4"/>
</dbReference>
<dbReference type="PROSITE" id="PS50012">
    <property type="entry name" value="RCC1_3"/>
    <property type="match status" value="11"/>
</dbReference>
<feature type="domain" description="SLH" evidence="2">
    <location>
        <begin position="1233"/>
        <end position="1287"/>
    </location>
</feature>
<dbReference type="Pfam" id="PF19078">
    <property type="entry name" value="Big_12"/>
    <property type="match status" value="1"/>
</dbReference>
<keyword evidence="1" id="KW-0677">Repeat</keyword>